<evidence type="ECO:0000313" key="3">
    <source>
        <dbReference type="Proteomes" id="UP000003165"/>
    </source>
</evidence>
<keyword evidence="1" id="KW-0812">Transmembrane</keyword>
<gene>
    <name evidence="2" type="ORF">FuraDRAFT_2091</name>
</gene>
<keyword evidence="1" id="KW-0472">Membrane</keyword>
<evidence type="ECO:0000313" key="2">
    <source>
        <dbReference type="EMBL" id="EEG08583.1"/>
    </source>
</evidence>
<name>B9Z406_9NEIS</name>
<protein>
    <submittedName>
        <fullName evidence="2">Uncharacterized protein</fullName>
    </submittedName>
</protein>
<proteinExistence type="predicted"/>
<dbReference type="Proteomes" id="UP000003165">
    <property type="component" value="Unassembled WGS sequence"/>
</dbReference>
<dbReference type="EMBL" id="ACIS01000005">
    <property type="protein sequence ID" value="EEG08583.1"/>
    <property type="molecule type" value="Genomic_DNA"/>
</dbReference>
<reference evidence="2 3" key="1">
    <citation type="submission" date="2009-02" db="EMBL/GenBank/DDBJ databases">
        <title>Sequencing of the draft genome and assembly of Lutiella nitroferrum 2002.</title>
        <authorList>
            <consortium name="US DOE Joint Genome Institute (JGI-PGF)"/>
            <person name="Lucas S."/>
            <person name="Copeland A."/>
            <person name="Lapidus A."/>
            <person name="Glavina del Rio T."/>
            <person name="Tice H."/>
            <person name="Bruce D."/>
            <person name="Goodwin L."/>
            <person name="Pitluck S."/>
            <person name="Larimer F."/>
            <person name="Land M.L."/>
            <person name="Hauser L."/>
            <person name="Coates J.D."/>
        </authorList>
    </citation>
    <scope>NUCLEOTIDE SEQUENCE [LARGE SCALE GENOMIC DNA]</scope>
    <source>
        <strain evidence="2 3">2002</strain>
    </source>
</reference>
<comment type="caution">
    <text evidence="2">The sequence shown here is derived from an EMBL/GenBank/DDBJ whole genome shotgun (WGS) entry which is preliminary data.</text>
</comment>
<feature type="transmembrane region" description="Helical" evidence="1">
    <location>
        <begin position="12"/>
        <end position="38"/>
    </location>
</feature>
<evidence type="ECO:0000256" key="1">
    <source>
        <dbReference type="SAM" id="Phobius"/>
    </source>
</evidence>
<organism evidence="2 3">
    <name type="scientific">Pseudogulbenkiania ferrooxidans 2002</name>
    <dbReference type="NCBI Taxonomy" id="279714"/>
    <lineage>
        <taxon>Bacteria</taxon>
        <taxon>Pseudomonadati</taxon>
        <taxon>Pseudomonadota</taxon>
        <taxon>Betaproteobacteria</taxon>
        <taxon>Neisseriales</taxon>
        <taxon>Chromobacteriaceae</taxon>
        <taxon>Pseudogulbenkiania</taxon>
    </lineage>
</organism>
<dbReference type="AlphaFoldDB" id="B9Z406"/>
<keyword evidence="1" id="KW-1133">Transmembrane helix</keyword>
<accession>B9Z406</accession>
<keyword evidence="3" id="KW-1185">Reference proteome</keyword>
<sequence length="60" mass="6765">MHLYTVYFLKRNLYFSVLSVVNVNQCAGAGFGAAWLGFLEGPGAGREKPPRRLWYKGWNG</sequence>